<dbReference type="PANTHER" id="PTHR10623">
    <property type="entry name" value="MICROTUBULE-ASSOCIATED PROTEIN RP/EB FAMILY MEMBER"/>
    <property type="match status" value="1"/>
</dbReference>
<comment type="caution">
    <text evidence="14">The sequence shown here is derived from an EMBL/GenBank/DDBJ whole genome shotgun (WGS) entry which is preliminary data.</text>
</comment>
<dbReference type="Gene3D" id="1.10.418.10">
    <property type="entry name" value="Calponin-like domain"/>
    <property type="match status" value="1"/>
</dbReference>
<feature type="compositionally biased region" description="Polar residues" evidence="11">
    <location>
        <begin position="217"/>
        <end position="241"/>
    </location>
</feature>
<evidence type="ECO:0000256" key="7">
    <source>
        <dbReference type="ARBA" id="ARBA00023212"/>
    </source>
</evidence>
<dbReference type="PROSITE" id="PS50021">
    <property type="entry name" value="CH"/>
    <property type="match status" value="1"/>
</dbReference>
<evidence type="ECO:0000256" key="4">
    <source>
        <dbReference type="ARBA" id="ARBA00022618"/>
    </source>
</evidence>
<name>A0A9W4TUW1_9ASCO</name>
<comment type="subcellular location">
    <subcellularLocation>
        <location evidence="1">Cytoplasm</location>
        <location evidence="1">Cytoskeleton</location>
    </subcellularLocation>
</comment>
<dbReference type="OrthoDB" id="2119228at2759"/>
<evidence type="ECO:0000259" key="13">
    <source>
        <dbReference type="PROSITE" id="PS51230"/>
    </source>
</evidence>
<keyword evidence="15" id="KW-1185">Reference proteome</keyword>
<feature type="compositionally biased region" description="Low complexity" evidence="11">
    <location>
        <begin position="199"/>
        <end position="216"/>
    </location>
</feature>
<organism evidence="14 15">
    <name type="scientific">Candida verbasci</name>
    <dbReference type="NCBI Taxonomy" id="1227364"/>
    <lineage>
        <taxon>Eukaryota</taxon>
        <taxon>Fungi</taxon>
        <taxon>Dikarya</taxon>
        <taxon>Ascomycota</taxon>
        <taxon>Saccharomycotina</taxon>
        <taxon>Pichiomycetes</taxon>
        <taxon>Debaryomycetaceae</taxon>
        <taxon>Candida/Lodderomyces clade</taxon>
        <taxon>Candida</taxon>
    </lineage>
</organism>
<dbReference type="GO" id="GO:0030473">
    <property type="term" value="P:nuclear migration along microtubule"/>
    <property type="evidence" value="ECO:0007669"/>
    <property type="project" value="UniProtKB-ARBA"/>
</dbReference>
<protein>
    <submittedName>
        <fullName evidence="14">Uncharacterized protein</fullName>
    </submittedName>
</protein>
<dbReference type="InterPro" id="IPR036872">
    <property type="entry name" value="CH_dom_sf"/>
</dbReference>
<evidence type="ECO:0000256" key="6">
    <source>
        <dbReference type="ARBA" id="ARBA00022776"/>
    </source>
</evidence>
<dbReference type="Proteomes" id="UP001152885">
    <property type="component" value="Unassembled WGS sequence"/>
</dbReference>
<keyword evidence="10" id="KW-0175">Coiled coil</keyword>
<dbReference type="GO" id="GO:0051010">
    <property type="term" value="F:microtubule plus-end binding"/>
    <property type="evidence" value="ECO:0007669"/>
    <property type="project" value="UniProtKB-ARBA"/>
</dbReference>
<dbReference type="GO" id="GO:0035371">
    <property type="term" value="C:microtubule plus-end"/>
    <property type="evidence" value="ECO:0007669"/>
    <property type="project" value="UniProtKB-ARBA"/>
</dbReference>
<keyword evidence="4" id="KW-0132">Cell division</keyword>
<dbReference type="GO" id="GO:0035372">
    <property type="term" value="P:protein localization to microtubule"/>
    <property type="evidence" value="ECO:0007669"/>
    <property type="project" value="UniProtKB-ARBA"/>
</dbReference>
<dbReference type="InterPro" id="IPR001715">
    <property type="entry name" value="CH_dom"/>
</dbReference>
<proteinExistence type="inferred from homology"/>
<keyword evidence="5 9" id="KW-0493">Microtubule</keyword>
<feature type="domain" description="Calponin-homology (CH)" evidence="12">
    <location>
        <begin position="4"/>
        <end position="107"/>
    </location>
</feature>
<evidence type="ECO:0000259" key="12">
    <source>
        <dbReference type="PROSITE" id="PS50021"/>
    </source>
</evidence>
<keyword evidence="3" id="KW-0963">Cytoplasm</keyword>
<evidence type="ECO:0000256" key="8">
    <source>
        <dbReference type="ARBA" id="ARBA00023306"/>
    </source>
</evidence>
<evidence type="ECO:0000256" key="11">
    <source>
        <dbReference type="SAM" id="MobiDB-lite"/>
    </source>
</evidence>
<feature type="region of interest" description="Disordered" evidence="11">
    <location>
        <begin position="126"/>
        <end position="241"/>
    </location>
</feature>
<dbReference type="GO" id="GO:0051233">
    <property type="term" value="C:spindle midzone"/>
    <property type="evidence" value="ECO:0007669"/>
    <property type="project" value="UniProtKB-ARBA"/>
</dbReference>
<feature type="compositionally biased region" description="Polar residues" evidence="11">
    <location>
        <begin position="145"/>
        <end position="165"/>
    </location>
</feature>
<feature type="compositionally biased region" description="Low complexity" evidence="11">
    <location>
        <begin position="128"/>
        <end position="144"/>
    </location>
</feature>
<evidence type="ECO:0000256" key="1">
    <source>
        <dbReference type="ARBA" id="ARBA00004245"/>
    </source>
</evidence>
<evidence type="ECO:0000256" key="3">
    <source>
        <dbReference type="ARBA" id="ARBA00022490"/>
    </source>
</evidence>
<dbReference type="Pfam" id="PF00307">
    <property type="entry name" value="CH"/>
    <property type="match status" value="1"/>
</dbReference>
<keyword evidence="7" id="KW-0206">Cytoskeleton</keyword>
<dbReference type="FunFam" id="1.10.418.10:FF:000028">
    <property type="entry name" value="RP/EB family microtubule-associated protein"/>
    <property type="match status" value="1"/>
</dbReference>
<dbReference type="SUPFAM" id="SSF47576">
    <property type="entry name" value="Calponin-homology domain, CH-domain"/>
    <property type="match status" value="1"/>
</dbReference>
<dbReference type="GO" id="GO:0051301">
    <property type="term" value="P:cell division"/>
    <property type="evidence" value="ECO:0007669"/>
    <property type="project" value="UniProtKB-KW"/>
</dbReference>
<feature type="domain" description="EB1 C-terminal" evidence="13">
    <location>
        <begin position="254"/>
        <end position="337"/>
    </location>
</feature>
<keyword evidence="8" id="KW-0131">Cell cycle</keyword>
<dbReference type="SUPFAM" id="SSF140612">
    <property type="entry name" value="EB1 dimerisation domain-like"/>
    <property type="match status" value="1"/>
</dbReference>
<reference evidence="14" key="1">
    <citation type="submission" date="2022-12" db="EMBL/GenBank/DDBJ databases">
        <authorList>
            <person name="Brejova B."/>
        </authorList>
    </citation>
    <scope>NUCLEOTIDE SEQUENCE</scope>
</reference>
<evidence type="ECO:0000256" key="9">
    <source>
        <dbReference type="PROSITE-ProRule" id="PRU00576"/>
    </source>
</evidence>
<dbReference type="Pfam" id="PF03271">
    <property type="entry name" value="EB1"/>
    <property type="match status" value="1"/>
</dbReference>
<dbReference type="InterPro" id="IPR004953">
    <property type="entry name" value="EB1_C"/>
</dbReference>
<evidence type="ECO:0000313" key="14">
    <source>
        <dbReference type="EMBL" id="CAI5757320.1"/>
    </source>
</evidence>
<gene>
    <name evidence="14" type="ORF">CANVERA_P1836</name>
</gene>
<comment type="similarity">
    <text evidence="2">Belongs to the MAPRE family.</text>
</comment>
<accession>A0A9W4TUW1</accession>
<evidence type="ECO:0000313" key="15">
    <source>
        <dbReference type="Proteomes" id="UP001152885"/>
    </source>
</evidence>
<dbReference type="Gene3D" id="1.20.5.1430">
    <property type="match status" value="1"/>
</dbReference>
<dbReference type="InterPro" id="IPR036133">
    <property type="entry name" value="EB1_C_sf"/>
</dbReference>
<dbReference type="InterPro" id="IPR027328">
    <property type="entry name" value="MAPRE"/>
</dbReference>
<dbReference type="EMBL" id="CANTUO010000001">
    <property type="protein sequence ID" value="CAI5757320.1"/>
    <property type="molecule type" value="Genomic_DNA"/>
</dbReference>
<sequence length="373" mass="43692">MVVGESRSELLKWLNSTLDLNYSKIEQCGTGAAFVQLMDSIYYNDNIELKKVKFQPKNEYEYRHNWKILQSIFIKYNITKNIEVEKLIKCRLQDNLELLQWFKRYWMENKDYNIVYDAKLRRQGMNGISSSTNPSPNNTINQNQLTPSTSVNKMSPMNKPYQSPYAQKPRQKPSMTNLKSTTNTSTRVSSNPLPKSRSRVTTPTNNTPTTVQTQRRISSNENHQQPTRNLHSNIHSGSLDNSTPISLMTTNTKEYQELNDKYQFLEKELEEFKINCNSLQTERNFYFNKLRDIEILVQHILELNDQDKMDQLQGLDLVQYSKQIQEILYSTEEGFGDNIHSEVNYLNENNENINTDQFQMANNDLDILDNESF</sequence>
<dbReference type="PROSITE" id="PS51230">
    <property type="entry name" value="EB1_C"/>
    <property type="match status" value="1"/>
</dbReference>
<feature type="coiled-coil region" evidence="10">
    <location>
        <begin position="248"/>
        <end position="282"/>
    </location>
</feature>
<evidence type="ECO:0000256" key="5">
    <source>
        <dbReference type="ARBA" id="ARBA00022701"/>
    </source>
</evidence>
<dbReference type="AlphaFoldDB" id="A0A9W4TUW1"/>
<keyword evidence="6" id="KW-0498">Mitosis</keyword>
<evidence type="ECO:0000256" key="10">
    <source>
        <dbReference type="SAM" id="Coils"/>
    </source>
</evidence>
<dbReference type="GO" id="GO:0007010">
    <property type="term" value="P:cytoskeleton organization"/>
    <property type="evidence" value="ECO:0007669"/>
    <property type="project" value="UniProtKB-ARBA"/>
</dbReference>
<evidence type="ECO:0000256" key="2">
    <source>
        <dbReference type="ARBA" id="ARBA00010729"/>
    </source>
</evidence>
<feature type="compositionally biased region" description="Low complexity" evidence="11">
    <location>
        <begin position="180"/>
        <end position="191"/>
    </location>
</feature>
<dbReference type="GO" id="GO:0072686">
    <property type="term" value="C:mitotic spindle"/>
    <property type="evidence" value="ECO:0007669"/>
    <property type="project" value="UniProtKB-ARBA"/>
</dbReference>